<dbReference type="InterPro" id="IPR024041">
    <property type="entry name" value="NH4_transpt_AmtB-like_dom"/>
</dbReference>
<keyword evidence="7" id="KW-0924">Ammonia transport</keyword>
<dbReference type="Pfam" id="PF00909">
    <property type="entry name" value="Ammonium_transp"/>
    <property type="match status" value="1"/>
</dbReference>
<dbReference type="AlphaFoldDB" id="A0A537KA96"/>
<proteinExistence type="inferred from homology"/>
<dbReference type="Proteomes" id="UP000318509">
    <property type="component" value="Unassembled WGS sequence"/>
</dbReference>
<dbReference type="InterPro" id="IPR001905">
    <property type="entry name" value="Ammonium_transpt"/>
</dbReference>
<protein>
    <recommendedName>
        <fullName evidence="8">Ammonium transporter</fullName>
    </recommendedName>
</protein>
<dbReference type="InterPro" id="IPR029020">
    <property type="entry name" value="Ammonium/urea_transptr"/>
</dbReference>
<comment type="caution">
    <text evidence="11">The sequence shown here is derived from an EMBL/GenBank/DDBJ whole genome shotgun (WGS) entry which is preliminary data.</text>
</comment>
<evidence type="ECO:0000256" key="2">
    <source>
        <dbReference type="ARBA" id="ARBA00005887"/>
    </source>
</evidence>
<dbReference type="Gene3D" id="1.10.3430.10">
    <property type="entry name" value="Ammonium transporter AmtB like domains"/>
    <property type="match status" value="1"/>
</dbReference>
<evidence type="ECO:0000259" key="10">
    <source>
        <dbReference type="Pfam" id="PF00909"/>
    </source>
</evidence>
<dbReference type="SUPFAM" id="SSF111352">
    <property type="entry name" value="Ammonium transporter"/>
    <property type="match status" value="1"/>
</dbReference>
<feature type="transmembrane region" description="Helical" evidence="9">
    <location>
        <begin position="55"/>
        <end position="74"/>
    </location>
</feature>
<reference evidence="11 12" key="1">
    <citation type="journal article" date="2019" name="Nat. Microbiol.">
        <title>Mediterranean grassland soil C-N compound turnover is dependent on rainfall and depth, and is mediated by genomically divergent microorganisms.</title>
        <authorList>
            <person name="Diamond S."/>
            <person name="Andeer P.F."/>
            <person name="Li Z."/>
            <person name="Crits-Christoph A."/>
            <person name="Burstein D."/>
            <person name="Anantharaman K."/>
            <person name="Lane K.R."/>
            <person name="Thomas B.C."/>
            <person name="Pan C."/>
            <person name="Northen T.R."/>
            <person name="Banfield J.F."/>
        </authorList>
    </citation>
    <scope>NUCLEOTIDE SEQUENCE [LARGE SCALE GENOMIC DNA]</scope>
    <source>
        <strain evidence="11">NP_3</strain>
    </source>
</reference>
<accession>A0A537KA96</accession>
<gene>
    <name evidence="11" type="ORF">E6H00_02715</name>
</gene>
<evidence type="ECO:0000256" key="1">
    <source>
        <dbReference type="ARBA" id="ARBA00004141"/>
    </source>
</evidence>
<evidence type="ECO:0000256" key="8">
    <source>
        <dbReference type="ARBA" id="ARBA00050025"/>
    </source>
</evidence>
<comment type="subcellular location">
    <subcellularLocation>
        <location evidence="1">Membrane</location>
        <topology evidence="1">Multi-pass membrane protein</topology>
    </subcellularLocation>
</comment>
<organism evidence="11 12">
    <name type="scientific">Candidatus Segetimicrobium genomatis</name>
    <dbReference type="NCBI Taxonomy" id="2569760"/>
    <lineage>
        <taxon>Bacteria</taxon>
        <taxon>Bacillati</taxon>
        <taxon>Candidatus Sysuimicrobiota</taxon>
        <taxon>Candidatus Sysuimicrobiia</taxon>
        <taxon>Candidatus Sysuimicrobiales</taxon>
        <taxon>Candidatus Segetimicrobiaceae</taxon>
        <taxon>Candidatus Segetimicrobium</taxon>
    </lineage>
</organism>
<dbReference type="GO" id="GO:0008519">
    <property type="term" value="F:ammonium channel activity"/>
    <property type="evidence" value="ECO:0007669"/>
    <property type="project" value="InterPro"/>
</dbReference>
<comment type="similarity">
    <text evidence="2">Belongs to the ammonia transporter channel (TC 1.A.11.2) family.</text>
</comment>
<evidence type="ECO:0000256" key="4">
    <source>
        <dbReference type="ARBA" id="ARBA00022692"/>
    </source>
</evidence>
<feature type="non-terminal residue" evidence="11">
    <location>
        <position position="1"/>
    </location>
</feature>
<feature type="domain" description="Ammonium transporter AmtB-like" evidence="10">
    <location>
        <begin position="3"/>
        <end position="176"/>
    </location>
</feature>
<evidence type="ECO:0000256" key="5">
    <source>
        <dbReference type="ARBA" id="ARBA00022989"/>
    </source>
</evidence>
<evidence type="ECO:0000313" key="11">
    <source>
        <dbReference type="EMBL" id="TMI92456.1"/>
    </source>
</evidence>
<keyword evidence="5 9" id="KW-1133">Transmembrane helix</keyword>
<evidence type="ECO:0000256" key="3">
    <source>
        <dbReference type="ARBA" id="ARBA00022448"/>
    </source>
</evidence>
<name>A0A537KA96_9BACT</name>
<keyword evidence="4 9" id="KW-0812">Transmembrane</keyword>
<keyword evidence="3" id="KW-0813">Transport</keyword>
<feature type="transmembrane region" description="Helical" evidence="9">
    <location>
        <begin position="126"/>
        <end position="149"/>
    </location>
</feature>
<feature type="transmembrane region" description="Helical" evidence="9">
    <location>
        <begin position="86"/>
        <end position="106"/>
    </location>
</feature>
<feature type="transmembrane region" description="Helical" evidence="9">
    <location>
        <begin position="31"/>
        <end position="49"/>
    </location>
</feature>
<evidence type="ECO:0000313" key="12">
    <source>
        <dbReference type="Proteomes" id="UP000318509"/>
    </source>
</evidence>
<evidence type="ECO:0000256" key="7">
    <source>
        <dbReference type="ARBA" id="ARBA00023177"/>
    </source>
</evidence>
<dbReference type="EMBL" id="VBAK01000059">
    <property type="protein sequence ID" value="TMI92456.1"/>
    <property type="molecule type" value="Genomic_DNA"/>
</dbReference>
<evidence type="ECO:0000256" key="9">
    <source>
        <dbReference type="SAM" id="Phobius"/>
    </source>
</evidence>
<sequence>ALAFTNTFLAPGACMVVWSFLDLMRTGKVTAMGVATAIVVGLVVITPASGFVPPIWGLVVGGIGALPSYYVMLWRARTRVDESLDVFAGHAVGGATGAILTGVFAVKAWNGVQDGWIAGNPHQVLVQIIAVAGAAAYSFLGTFVLLRIIGAATALRATRGAEALGMDSTQHGEEAYTTGEGAILVYPDGADADAALEAGLGKVEAKA</sequence>
<dbReference type="GO" id="GO:0005886">
    <property type="term" value="C:plasma membrane"/>
    <property type="evidence" value="ECO:0007669"/>
    <property type="project" value="TreeGrafter"/>
</dbReference>
<dbReference type="PANTHER" id="PTHR43029">
    <property type="entry name" value="AMMONIUM TRANSPORTER MEP2"/>
    <property type="match status" value="1"/>
</dbReference>
<keyword evidence="6 9" id="KW-0472">Membrane</keyword>
<evidence type="ECO:0000256" key="6">
    <source>
        <dbReference type="ARBA" id="ARBA00023136"/>
    </source>
</evidence>
<dbReference type="PANTHER" id="PTHR43029:SF10">
    <property type="entry name" value="AMMONIUM TRANSPORTER MEP2"/>
    <property type="match status" value="1"/>
</dbReference>